<protein>
    <submittedName>
        <fullName evidence="1">15704_t:CDS:1</fullName>
    </submittedName>
</protein>
<name>A0ACA9NTJ1_9GLOM</name>
<dbReference type="EMBL" id="CAJVPU010020429">
    <property type="protein sequence ID" value="CAG8676593.1"/>
    <property type="molecule type" value="Genomic_DNA"/>
</dbReference>
<evidence type="ECO:0000313" key="2">
    <source>
        <dbReference type="Proteomes" id="UP000789702"/>
    </source>
</evidence>
<accession>A0ACA9NTJ1</accession>
<comment type="caution">
    <text evidence="1">The sequence shown here is derived from an EMBL/GenBank/DDBJ whole genome shotgun (WGS) entry which is preliminary data.</text>
</comment>
<sequence length="431" mass="49037">SLSATKLRAILQKQFPVINLPQDVIFEYNTFQSLTHYLTKELLKNINSPQSQNIEDGYEAKLQALKKEVSSYIQKYSATDKFPPVGDFNKINKIVYEKNGETVLMTGVTGSLGSFILRDLLNNPNVLKVYCLVRASDKDYGWSRLKDSFEQRHLDTSLLSKERIIILPSDLGDPKFGQTKKIYSKLVQEVTQIYHVAWRLDFNSKIEAFERECIAGTVHLLMLVREAYNHHQNVHFNFTSSISTTIGSKTNVKEDELPHDISNAMLNGYSLSKFITENVCAEWSRKIGFKLDIHRVGQVSGDSVTGVWNTREHIPLMIKGAQVMKIMPTSYSSIVDWIPVDVASQSIVDISLNKSFDGDYVRVNHILNPKKTTWGEFLKSLQQSGIDFRIVSNKEWLNTLLTTPEYQNVDKNPVAALSGFFEKVMSESSYE</sequence>
<feature type="non-terminal residue" evidence="1">
    <location>
        <position position="1"/>
    </location>
</feature>
<keyword evidence="2" id="KW-1185">Reference proteome</keyword>
<feature type="non-terminal residue" evidence="1">
    <location>
        <position position="431"/>
    </location>
</feature>
<evidence type="ECO:0000313" key="1">
    <source>
        <dbReference type="EMBL" id="CAG8676593.1"/>
    </source>
</evidence>
<dbReference type="Proteomes" id="UP000789702">
    <property type="component" value="Unassembled WGS sequence"/>
</dbReference>
<gene>
    <name evidence="1" type="ORF">DHETER_LOCUS10434</name>
</gene>
<reference evidence="1" key="1">
    <citation type="submission" date="2021-06" db="EMBL/GenBank/DDBJ databases">
        <authorList>
            <person name="Kallberg Y."/>
            <person name="Tangrot J."/>
            <person name="Rosling A."/>
        </authorList>
    </citation>
    <scope>NUCLEOTIDE SEQUENCE</scope>
    <source>
        <strain evidence="1">IL203A</strain>
    </source>
</reference>
<proteinExistence type="predicted"/>
<organism evidence="1 2">
    <name type="scientific">Dentiscutata heterogama</name>
    <dbReference type="NCBI Taxonomy" id="1316150"/>
    <lineage>
        <taxon>Eukaryota</taxon>
        <taxon>Fungi</taxon>
        <taxon>Fungi incertae sedis</taxon>
        <taxon>Mucoromycota</taxon>
        <taxon>Glomeromycotina</taxon>
        <taxon>Glomeromycetes</taxon>
        <taxon>Diversisporales</taxon>
        <taxon>Gigasporaceae</taxon>
        <taxon>Dentiscutata</taxon>
    </lineage>
</organism>